<evidence type="ECO:0000259" key="6">
    <source>
        <dbReference type="PROSITE" id="PS50166"/>
    </source>
</evidence>
<evidence type="ECO:0000256" key="5">
    <source>
        <dbReference type="SAM" id="MobiDB-lite"/>
    </source>
</evidence>
<evidence type="ECO:0000256" key="2">
    <source>
        <dbReference type="ARBA" id="ARBA00022448"/>
    </source>
</evidence>
<dbReference type="EMBL" id="WIUZ02000005">
    <property type="protein sequence ID" value="KAF9787314.1"/>
    <property type="molecule type" value="Genomic_DNA"/>
</dbReference>
<evidence type="ECO:0000313" key="7">
    <source>
        <dbReference type="EMBL" id="KAF9787314.1"/>
    </source>
</evidence>
<dbReference type="GO" id="GO:0005829">
    <property type="term" value="C:cytosol"/>
    <property type="evidence" value="ECO:0007669"/>
    <property type="project" value="TreeGrafter"/>
</dbReference>
<keyword evidence="3" id="KW-0653">Protein transport</keyword>
<proteinExistence type="predicted"/>
<dbReference type="Gene3D" id="1.25.10.10">
    <property type="entry name" value="Leucine-rich Repeat Variant"/>
    <property type="match status" value="1"/>
</dbReference>
<feature type="region of interest" description="Disordered" evidence="5">
    <location>
        <begin position="943"/>
        <end position="966"/>
    </location>
</feature>
<evidence type="ECO:0000256" key="1">
    <source>
        <dbReference type="ARBA" id="ARBA00004123"/>
    </source>
</evidence>
<dbReference type="SMART" id="SM00913">
    <property type="entry name" value="IBN_N"/>
    <property type="match status" value="1"/>
</dbReference>
<comment type="caution">
    <text evidence="7">The sequence shown here is derived from an EMBL/GenBank/DDBJ whole genome shotgun (WGS) entry which is preliminary data.</text>
</comment>
<dbReference type="Pfam" id="PF03810">
    <property type="entry name" value="IBN_N"/>
    <property type="match status" value="1"/>
</dbReference>
<keyword evidence="4" id="KW-0539">Nucleus</keyword>
<dbReference type="Pfam" id="PF25018">
    <property type="entry name" value="HEAT_IPO9_c"/>
    <property type="match status" value="1"/>
</dbReference>
<keyword evidence="2" id="KW-0813">Transport</keyword>
<reference evidence="7" key="1">
    <citation type="journal article" date="2020" name="Nat. Commun.">
        <title>Large-scale genome sequencing of mycorrhizal fungi provides insights into the early evolution of symbiotic traits.</title>
        <authorList>
            <person name="Miyauchi S."/>
            <person name="Kiss E."/>
            <person name="Kuo A."/>
            <person name="Drula E."/>
            <person name="Kohler A."/>
            <person name="Sanchez-Garcia M."/>
            <person name="Morin E."/>
            <person name="Andreopoulos B."/>
            <person name="Barry K.W."/>
            <person name="Bonito G."/>
            <person name="Buee M."/>
            <person name="Carver A."/>
            <person name="Chen C."/>
            <person name="Cichocki N."/>
            <person name="Clum A."/>
            <person name="Culley D."/>
            <person name="Crous P.W."/>
            <person name="Fauchery L."/>
            <person name="Girlanda M."/>
            <person name="Hayes R.D."/>
            <person name="Keri Z."/>
            <person name="LaButti K."/>
            <person name="Lipzen A."/>
            <person name="Lombard V."/>
            <person name="Magnuson J."/>
            <person name="Maillard F."/>
            <person name="Murat C."/>
            <person name="Nolan M."/>
            <person name="Ohm R.A."/>
            <person name="Pangilinan J."/>
            <person name="Pereira M.F."/>
            <person name="Perotto S."/>
            <person name="Peter M."/>
            <person name="Pfister S."/>
            <person name="Riley R."/>
            <person name="Sitrit Y."/>
            <person name="Stielow J.B."/>
            <person name="Szollosi G."/>
            <person name="Zifcakova L."/>
            <person name="Stursova M."/>
            <person name="Spatafora J.W."/>
            <person name="Tedersoo L."/>
            <person name="Vaario L.M."/>
            <person name="Yamada A."/>
            <person name="Yan M."/>
            <person name="Wang P."/>
            <person name="Xu J."/>
            <person name="Bruns T."/>
            <person name="Baldrian P."/>
            <person name="Vilgalys R."/>
            <person name="Dunand C."/>
            <person name="Henrissat B."/>
            <person name="Grigoriev I.V."/>
            <person name="Hibbett D."/>
            <person name="Nagy L.G."/>
            <person name="Martin F.M."/>
        </authorList>
    </citation>
    <scope>NUCLEOTIDE SEQUENCE</scope>
    <source>
        <strain evidence="7">UH-Tt-Lm1</strain>
    </source>
</reference>
<dbReference type="InterPro" id="IPR011989">
    <property type="entry name" value="ARM-like"/>
</dbReference>
<dbReference type="OrthoDB" id="431626at2759"/>
<evidence type="ECO:0000256" key="3">
    <source>
        <dbReference type="ARBA" id="ARBA00022927"/>
    </source>
</evidence>
<dbReference type="SUPFAM" id="SSF48371">
    <property type="entry name" value="ARM repeat"/>
    <property type="match status" value="1"/>
</dbReference>
<feature type="domain" description="Importin N-terminal" evidence="6">
    <location>
        <begin position="24"/>
        <end position="112"/>
    </location>
</feature>
<dbReference type="PROSITE" id="PS50166">
    <property type="entry name" value="IMPORTIN_B_NT"/>
    <property type="match status" value="1"/>
</dbReference>
<gene>
    <name evidence="7" type="ORF">BJ322DRAFT_1099488</name>
</gene>
<evidence type="ECO:0000256" key="4">
    <source>
        <dbReference type="ARBA" id="ARBA00023242"/>
    </source>
</evidence>
<dbReference type="InterPro" id="IPR016024">
    <property type="entry name" value="ARM-type_fold"/>
</dbReference>
<sequence>MAEVELIQCLSSTLSPDTNTRIAAELRLSELLKSPDAGLALSRIIITRELEMTLRQMSIRPSSTTPSHSAAIILRKYVKEHWSPFFAGFRGDAPSAEIKDQIRKAVFQGLSDPQRRVRTSCALTISEIASCDWPDQYPDLLSSILRLLSSGSPDMVHGAMRLFTEFVRNDLSEDQLLPVMRELVPVLLNILGDSKHSTYTRAGSIAVFRQCLISLYMVKDQHPASVQEATASIIPVWLEAFKVLLDLNFSQDVNEQSWDGLAIRKELFKTLDVLNTSFPKSLKPDAPNFLSSGVSHLQTLAPLFSKFYISEDAPSIPSSSDDDSQLDLMQLVCPIFDFISSTIRSGSGKLWTTTENLGSLIEAVTWWVQITRDDEDSWMSNANAFVAQEYDDSLQYSVRIAGFDLLAVIIDRTPAQVVGTFHTTVNKAVAEARKKREGGDPEWWRPLEASLAVIGSQSEDVLTCVEDELDSGREKPINIDYLLVEVIPSFLSLDECPFLQGRGFVFASQFSRLLPQEIAGSYLDAAIRVIENDDAQIPIKVSAVKAIQNFCQNIAHSSLVPLAPRIAKDLGPFLLVTSEDTLTLVLEALSVVVEIDGDWMTTQLAGDLVTAVLDVWTKNVKDPIFISLISGILEAIARFPSPGVYEALVKAALPALCQALGSSGHDSSWVSSSALDLLTGIIQGVDNEKGLGEGFFAAIALPLFTCLRAAEDRDVLQNGVSCLTVIIRKDPQQVLAWTDPNTNQSGLASILSFVARLLQSQEESGGLVIGDLIVHLMRKAGEAVLPVLPELLQAMLLRMKTAKTATFIQSLVVPFNFLIHNQRDTILELLESSNVEGDSGLNVFIQTLCENVETFQGFWPSRVSTLALISLFASERSSLQGLIVKGDIVVKADGKNVIMTRSRTKKTPHEFTRVPFPVKAIKILVHEIQSGGEAASMSAFAGTGSVPELESDDGEDDWGEEERQNQGFSHEEFQMLSEMLGPKGVAFDNDEALDDNDDEDLKNDPISQMDMTSHLISFFKECASRNTNHFSTIFDHLTIEENLILKQVIEG</sequence>
<reference evidence="7" key="2">
    <citation type="submission" date="2020-11" db="EMBL/GenBank/DDBJ databases">
        <authorList>
            <consortium name="DOE Joint Genome Institute"/>
            <person name="Kuo A."/>
            <person name="Miyauchi S."/>
            <person name="Kiss E."/>
            <person name="Drula E."/>
            <person name="Kohler A."/>
            <person name="Sanchez-Garcia M."/>
            <person name="Andreopoulos B."/>
            <person name="Barry K.W."/>
            <person name="Bonito G."/>
            <person name="Buee M."/>
            <person name="Carver A."/>
            <person name="Chen C."/>
            <person name="Cichocki N."/>
            <person name="Clum A."/>
            <person name="Culley D."/>
            <person name="Crous P.W."/>
            <person name="Fauchery L."/>
            <person name="Girlanda M."/>
            <person name="Hayes R."/>
            <person name="Keri Z."/>
            <person name="Labutti K."/>
            <person name="Lipzen A."/>
            <person name="Lombard V."/>
            <person name="Magnuson J."/>
            <person name="Maillard F."/>
            <person name="Morin E."/>
            <person name="Murat C."/>
            <person name="Nolan M."/>
            <person name="Ohm R."/>
            <person name="Pangilinan J."/>
            <person name="Pereira M."/>
            <person name="Perotto S."/>
            <person name="Peter M."/>
            <person name="Riley R."/>
            <person name="Sitrit Y."/>
            <person name="Stielow B."/>
            <person name="Szollosi G."/>
            <person name="Zifcakova L."/>
            <person name="Stursova M."/>
            <person name="Spatafora J.W."/>
            <person name="Tedersoo L."/>
            <person name="Vaario L.-M."/>
            <person name="Yamada A."/>
            <person name="Yan M."/>
            <person name="Wang P."/>
            <person name="Xu J."/>
            <person name="Bruns T."/>
            <person name="Baldrian P."/>
            <person name="Vilgalys R."/>
            <person name="Henrissat B."/>
            <person name="Grigoriev I.V."/>
            <person name="Hibbett D."/>
            <person name="Nagy L.G."/>
            <person name="Martin F.M."/>
        </authorList>
    </citation>
    <scope>NUCLEOTIDE SEQUENCE</scope>
    <source>
        <strain evidence="7">UH-Tt-Lm1</strain>
    </source>
</reference>
<dbReference type="GO" id="GO:0006606">
    <property type="term" value="P:protein import into nucleus"/>
    <property type="evidence" value="ECO:0007669"/>
    <property type="project" value="TreeGrafter"/>
</dbReference>
<feature type="compositionally biased region" description="Acidic residues" evidence="5">
    <location>
        <begin position="949"/>
        <end position="960"/>
    </location>
</feature>
<dbReference type="InterPro" id="IPR056840">
    <property type="entry name" value="HEAT_IPO9_central"/>
</dbReference>
<accession>A0A9P6HKP6</accession>
<name>A0A9P6HKP6_9AGAM</name>
<comment type="subcellular location">
    <subcellularLocation>
        <location evidence="1">Nucleus</location>
    </subcellularLocation>
</comment>
<dbReference type="PANTHER" id="PTHR10997">
    <property type="entry name" value="IMPORTIN-7, 8, 11"/>
    <property type="match status" value="1"/>
</dbReference>
<dbReference type="PANTHER" id="PTHR10997:SF9">
    <property type="entry name" value="IMPORTIN-9"/>
    <property type="match status" value="1"/>
</dbReference>
<dbReference type="GO" id="GO:0005635">
    <property type="term" value="C:nuclear envelope"/>
    <property type="evidence" value="ECO:0007669"/>
    <property type="project" value="TreeGrafter"/>
</dbReference>
<keyword evidence="8" id="KW-1185">Reference proteome</keyword>
<organism evidence="7 8">
    <name type="scientific">Thelephora terrestris</name>
    <dbReference type="NCBI Taxonomy" id="56493"/>
    <lineage>
        <taxon>Eukaryota</taxon>
        <taxon>Fungi</taxon>
        <taxon>Dikarya</taxon>
        <taxon>Basidiomycota</taxon>
        <taxon>Agaricomycotina</taxon>
        <taxon>Agaricomycetes</taxon>
        <taxon>Thelephorales</taxon>
        <taxon>Thelephoraceae</taxon>
        <taxon>Thelephora</taxon>
    </lineage>
</organism>
<dbReference type="AlphaFoldDB" id="A0A9P6HKP6"/>
<dbReference type="InterPro" id="IPR001494">
    <property type="entry name" value="Importin-beta_N"/>
</dbReference>
<protein>
    <submittedName>
        <fullName evidence="7">ARM repeat-containing protein</fullName>
    </submittedName>
</protein>
<dbReference type="GO" id="GO:0031267">
    <property type="term" value="F:small GTPase binding"/>
    <property type="evidence" value="ECO:0007669"/>
    <property type="project" value="InterPro"/>
</dbReference>
<dbReference type="Proteomes" id="UP000736335">
    <property type="component" value="Unassembled WGS sequence"/>
</dbReference>
<evidence type="ECO:0000313" key="8">
    <source>
        <dbReference type="Proteomes" id="UP000736335"/>
    </source>
</evidence>